<dbReference type="Gene3D" id="2.60.40.10">
    <property type="entry name" value="Immunoglobulins"/>
    <property type="match status" value="1"/>
</dbReference>
<dbReference type="AlphaFoldDB" id="A0A7X6KUA1"/>
<dbReference type="InterPro" id="IPR001434">
    <property type="entry name" value="OmcB-like_DUF11"/>
</dbReference>
<feature type="chain" id="PRO_5038438794" evidence="3">
    <location>
        <begin position="27"/>
        <end position="908"/>
    </location>
</feature>
<feature type="region of interest" description="Disordered" evidence="1">
    <location>
        <begin position="839"/>
        <end position="870"/>
    </location>
</feature>
<evidence type="ECO:0000256" key="3">
    <source>
        <dbReference type="SAM" id="SignalP"/>
    </source>
</evidence>
<proteinExistence type="predicted"/>
<dbReference type="Pfam" id="PF17963">
    <property type="entry name" value="Big_9"/>
    <property type="match status" value="4"/>
</dbReference>
<dbReference type="Gene3D" id="2.60.40.2810">
    <property type="match status" value="1"/>
</dbReference>
<feature type="transmembrane region" description="Helical" evidence="2">
    <location>
        <begin position="874"/>
        <end position="899"/>
    </location>
</feature>
<dbReference type="InterPro" id="IPR051172">
    <property type="entry name" value="Chlamydia_OmcB"/>
</dbReference>
<reference evidence="5 6" key="1">
    <citation type="submission" date="2020-04" db="EMBL/GenBank/DDBJ databases">
        <title>MicrobeNet Type strains.</title>
        <authorList>
            <person name="Nicholson A.C."/>
        </authorList>
    </citation>
    <scope>NUCLEOTIDE SEQUENCE [LARGE SCALE GENOMIC DNA]</scope>
    <source>
        <strain evidence="5 6">ATCC BAA-788</strain>
    </source>
</reference>
<sequence length="908" mass="89370">MHLHRPARPAAVAALGALILTSTALGTGIPAAQATPADDCTAPDVTLTAAATGNSAISVQPGQVVALTGGTFAGGIDQLPAGGTLCVTAGTTLDPAYLNNAQGAIAVAAGGTLDAPNQVVAAGFELDNAGTATFAGLGINGNATLNNRSGATLTIRSGFAPAAGTVINAGTMVVQGDATLNDQVALTNENELHVQGSLTANGHLGNSGLLRVDRDIVLNGSGTLSNTCGIQAGGDLRNDATGSSNTGLLLVGGTFSNNGSWSQPHAGTLSAAGLIDDGTLTGFGSYRFTGGTSVQGTFAGDSAADPIVVDTGQDPPFPGQTGQIANVVAGTVDPGTIEDHPSPGCAAPVDRTSADIRVTKTGPAQVLTGASVTYTLTVENEGPDLATGVVLTDTLPAELTDVTVSDAGTVSGGVATWAIGDLAAGAGVTRTVTGTAPAAVATLTDTASATSTSPDPAPSNNDGSTAAQQVVTEVVTTDPGQLPGPTAANVDRQTLAGVPVLGVGAGNSPDGLRLTYERLSDPTHGGARMSGAGAFGYLPDSGFAGIDSFTYRVCDSQTPAQCSAPATITITVLPRALNDEATTRRSHPVTVPVSANDTTGAQLTRIVSWPHHGGVTGLDPAEGTLTYDPGGYLGDDELVYETCSVTDPGVCAQATVVLHVIPDNDPPVTDLTVLTTTVDTAVSGALEVSDPNGDAVAVGEVFGPVYGSESTAQLSTTYQPRPGFAGVDLYAYTACDDGYPQLCSTGLVRGLVDPVATDDTASTAAGSPVPVDVRANDLGEVDPPALVADPAHGTATWDGSRFVYSPADGFSGTDSFRYRICAADGSGLCADATVTVTVADPGGTPGEPGTPGDPGDPGTAGTGPGAGSTGGGPALAITGAAVGGGLLLGLGLLALGAGLHRAGRRRSA</sequence>
<keyword evidence="2" id="KW-0472">Membrane</keyword>
<organism evidence="5 6">
    <name type="scientific">Cellulomonas denverensis</name>
    <dbReference type="NCBI Taxonomy" id="264297"/>
    <lineage>
        <taxon>Bacteria</taxon>
        <taxon>Bacillati</taxon>
        <taxon>Actinomycetota</taxon>
        <taxon>Actinomycetes</taxon>
        <taxon>Micrococcales</taxon>
        <taxon>Cellulomonadaceae</taxon>
        <taxon>Cellulomonas</taxon>
    </lineage>
</organism>
<keyword evidence="2" id="KW-1133">Transmembrane helix</keyword>
<evidence type="ECO:0000313" key="6">
    <source>
        <dbReference type="Proteomes" id="UP000581206"/>
    </source>
</evidence>
<feature type="compositionally biased region" description="Low complexity" evidence="1">
    <location>
        <begin position="445"/>
        <end position="454"/>
    </location>
</feature>
<dbReference type="Proteomes" id="UP000581206">
    <property type="component" value="Unassembled WGS sequence"/>
</dbReference>
<dbReference type="InterPro" id="IPR047589">
    <property type="entry name" value="DUF11_rpt"/>
</dbReference>
<dbReference type="InterPro" id="IPR012332">
    <property type="entry name" value="Autotransporter_pectin_lyase_C"/>
</dbReference>
<feature type="compositionally biased region" description="Gly residues" evidence="1">
    <location>
        <begin position="858"/>
        <end position="870"/>
    </location>
</feature>
<dbReference type="NCBIfam" id="TIGR01451">
    <property type="entry name" value="B_ant_repeat"/>
    <property type="match status" value="1"/>
</dbReference>
<accession>A0A7X6KUA1</accession>
<keyword evidence="6" id="KW-1185">Reference proteome</keyword>
<evidence type="ECO:0000256" key="1">
    <source>
        <dbReference type="SAM" id="MobiDB-lite"/>
    </source>
</evidence>
<feature type="region of interest" description="Disordered" evidence="1">
    <location>
        <begin position="445"/>
        <end position="466"/>
    </location>
</feature>
<feature type="domain" description="DUF11" evidence="4">
    <location>
        <begin position="355"/>
        <end position="465"/>
    </location>
</feature>
<keyword evidence="2" id="KW-0812">Transmembrane</keyword>
<protein>
    <submittedName>
        <fullName evidence="5">DUF11 domain-containing protein</fullName>
    </submittedName>
</protein>
<feature type="signal peptide" evidence="3">
    <location>
        <begin position="1"/>
        <end position="26"/>
    </location>
</feature>
<dbReference type="PANTHER" id="PTHR34819">
    <property type="entry name" value="LARGE CYSTEINE-RICH PERIPLASMIC PROTEIN OMCB"/>
    <property type="match status" value="1"/>
</dbReference>
<keyword evidence="3" id="KW-0732">Signal</keyword>
<dbReference type="Pfam" id="PF01345">
    <property type="entry name" value="DUF11"/>
    <property type="match status" value="1"/>
</dbReference>
<name>A0A7X6KUA1_9CELL</name>
<dbReference type="EMBL" id="JAAXOX010000002">
    <property type="protein sequence ID" value="NKY21920.1"/>
    <property type="molecule type" value="Genomic_DNA"/>
</dbReference>
<evidence type="ECO:0000259" key="4">
    <source>
        <dbReference type="Pfam" id="PF01345"/>
    </source>
</evidence>
<dbReference type="InterPro" id="IPR013783">
    <property type="entry name" value="Ig-like_fold"/>
</dbReference>
<dbReference type="RefSeq" id="WP_168629045.1">
    <property type="nucleotide sequence ID" value="NZ_BONL01000002.1"/>
</dbReference>
<gene>
    <name evidence="5" type="ORF">HGA03_04500</name>
</gene>
<dbReference type="PANTHER" id="PTHR34819:SF3">
    <property type="entry name" value="CELL SURFACE PROTEIN"/>
    <property type="match status" value="1"/>
</dbReference>
<dbReference type="Gene3D" id="2.160.20.20">
    <property type="match status" value="1"/>
</dbReference>
<evidence type="ECO:0000313" key="5">
    <source>
        <dbReference type="EMBL" id="NKY21920.1"/>
    </source>
</evidence>
<evidence type="ECO:0000256" key="2">
    <source>
        <dbReference type="SAM" id="Phobius"/>
    </source>
</evidence>
<comment type="caution">
    <text evidence="5">The sequence shown here is derived from an EMBL/GenBank/DDBJ whole genome shotgun (WGS) entry which is preliminary data.</text>
</comment>
<dbReference type="Gene3D" id="2.60.40.3440">
    <property type="match status" value="1"/>
</dbReference>
<dbReference type="GO" id="GO:0005975">
    <property type="term" value="P:carbohydrate metabolic process"/>
    <property type="evidence" value="ECO:0007669"/>
    <property type="project" value="UniProtKB-ARBA"/>
</dbReference>